<dbReference type="InterPro" id="IPR003362">
    <property type="entry name" value="Bact_transf"/>
</dbReference>
<evidence type="ECO:0000256" key="3">
    <source>
        <dbReference type="SAM" id="Phobius"/>
    </source>
</evidence>
<keyword evidence="3" id="KW-1133">Transmembrane helix</keyword>
<dbReference type="AlphaFoldDB" id="A0A6N8THK2"/>
<dbReference type="PANTHER" id="PTHR30576:SF0">
    <property type="entry name" value="UNDECAPRENYL-PHOSPHATE N-ACETYLGALACTOSAMINYL 1-PHOSPHATE TRANSFERASE-RELATED"/>
    <property type="match status" value="1"/>
</dbReference>
<dbReference type="RefSeq" id="WP_160787954.1">
    <property type="nucleotide sequence ID" value="NZ_CP086610.1"/>
</dbReference>
<dbReference type="Proteomes" id="UP000440304">
    <property type="component" value="Unassembled WGS sequence"/>
</dbReference>
<feature type="transmembrane region" description="Helical" evidence="3">
    <location>
        <begin position="37"/>
        <end position="58"/>
    </location>
</feature>
<feature type="domain" description="Bacterial sugar transferase" evidence="4">
    <location>
        <begin position="218"/>
        <end position="397"/>
    </location>
</feature>
<evidence type="ECO:0000259" key="4">
    <source>
        <dbReference type="Pfam" id="PF02397"/>
    </source>
</evidence>
<dbReference type="PANTHER" id="PTHR30576">
    <property type="entry name" value="COLANIC BIOSYNTHESIS UDP-GLUCOSE LIPID CARRIER TRANSFERASE"/>
    <property type="match status" value="1"/>
</dbReference>
<evidence type="ECO:0000313" key="5">
    <source>
        <dbReference type="EMBL" id="MXO02733.1"/>
    </source>
</evidence>
<keyword evidence="3" id="KW-0472">Membrane</keyword>
<evidence type="ECO:0000256" key="1">
    <source>
        <dbReference type="ARBA" id="ARBA00006464"/>
    </source>
</evidence>
<comment type="similarity">
    <text evidence="1">Belongs to the bacterial sugar transferase family.</text>
</comment>
<dbReference type="GO" id="GO:0016780">
    <property type="term" value="F:phosphotransferase activity, for other substituted phosphate groups"/>
    <property type="evidence" value="ECO:0007669"/>
    <property type="project" value="TreeGrafter"/>
</dbReference>
<evidence type="ECO:0000256" key="2">
    <source>
        <dbReference type="ARBA" id="ARBA00023169"/>
    </source>
</evidence>
<dbReference type="GO" id="GO:0000271">
    <property type="term" value="P:polysaccharide biosynthetic process"/>
    <property type="evidence" value="ECO:0007669"/>
    <property type="project" value="UniProtKB-KW"/>
</dbReference>
<feature type="transmembrane region" description="Helical" evidence="3">
    <location>
        <begin position="92"/>
        <end position="111"/>
    </location>
</feature>
<gene>
    <name evidence="5" type="ORF">GR156_20680</name>
</gene>
<feature type="transmembrane region" description="Helical" evidence="3">
    <location>
        <begin position="7"/>
        <end position="25"/>
    </location>
</feature>
<reference evidence="5 6" key="1">
    <citation type="submission" date="2019-12" db="EMBL/GenBank/DDBJ databases">
        <title>Shinella granuli gen. nov., sp. nov., and proposal of the reclassification of Zoogloea ramigera ATCC 19623 as Shinella zoogloeoides sp. nov.</title>
        <authorList>
            <person name="Gao J."/>
        </authorList>
    </citation>
    <scope>NUCLEOTIDE SEQUENCE [LARGE SCALE GENOMIC DNA]</scope>
    <source>
        <strain evidence="5 6">DSM 287</strain>
    </source>
</reference>
<dbReference type="OrthoDB" id="9808602at2"/>
<name>A0A6N8THK2_SHIZO</name>
<keyword evidence="2" id="KW-0270">Exopolysaccharide synthesis</keyword>
<keyword evidence="3" id="KW-0812">Transmembrane</keyword>
<organism evidence="5 6">
    <name type="scientific">Shinella zoogloeoides</name>
    <name type="common">Crabtreella saccharophila</name>
    <dbReference type="NCBI Taxonomy" id="352475"/>
    <lineage>
        <taxon>Bacteria</taxon>
        <taxon>Pseudomonadati</taxon>
        <taxon>Pseudomonadota</taxon>
        <taxon>Alphaproteobacteria</taxon>
        <taxon>Hyphomicrobiales</taxon>
        <taxon>Rhizobiaceae</taxon>
        <taxon>Shinella</taxon>
    </lineage>
</organism>
<comment type="caution">
    <text evidence="5">The sequence shown here is derived from an EMBL/GenBank/DDBJ whole genome shotgun (WGS) entry which is preliminary data.</text>
</comment>
<feature type="transmembrane region" description="Helical" evidence="3">
    <location>
        <begin position="223"/>
        <end position="247"/>
    </location>
</feature>
<dbReference type="Pfam" id="PF02397">
    <property type="entry name" value="Bac_transf"/>
    <property type="match status" value="1"/>
</dbReference>
<keyword evidence="5" id="KW-0808">Transferase</keyword>
<accession>A0A6N8THK2</accession>
<proteinExistence type="inferred from homology"/>
<evidence type="ECO:0000313" key="6">
    <source>
        <dbReference type="Proteomes" id="UP000440304"/>
    </source>
</evidence>
<dbReference type="EMBL" id="WUML01000030">
    <property type="protein sequence ID" value="MXO02733.1"/>
    <property type="molecule type" value="Genomic_DNA"/>
</dbReference>
<protein>
    <submittedName>
        <fullName evidence="5">Sugar transferase</fullName>
    </submittedName>
</protein>
<feature type="transmembrane region" description="Helical" evidence="3">
    <location>
        <begin position="65"/>
        <end position="86"/>
    </location>
</feature>
<sequence length="403" mass="44606">MRELRSFVGPIAVTIGLQALIYVVITTRSGRNDWDNILGAIGALTCVPVLSAAILSAFRRHEAPVVAASIVSIGLFSVAVSVLSALRVPVSYLALLWCLPVVLAIIVYANIRFHRRLSARIVLAPFGRAADVVHELDEIPILSGPNADLGDAEIVLIDPHEHHSGPWSTFLANCYFGGVEIMPWTRYLEVRRGRLDITSFDITHLNYSPSQLLYARLKRGLDILGVIVTLPITLPMAALVALFLFLLDGNPVIFVQIRRGFGGHRFRMYKFRTMYKGSSGGSTSLGDTRIMPGCRLIRKLRFDELPQLFNILRGDMSLIGPRPVAEYVARTSEQAEPKYTLRSLVLPGITGWAQVTSGYAATTDEELQKLSYDLYYIKHLSFDLDLLVLFKTVRTVLLGAGAR</sequence>